<reference evidence="24" key="1">
    <citation type="submission" date="2025-08" db="UniProtKB">
        <authorList>
            <consortium name="RefSeq"/>
        </authorList>
    </citation>
    <scope>IDENTIFICATION</scope>
    <source>
        <tissue evidence="24">Total insect</tissue>
    </source>
</reference>
<evidence type="ECO:0000256" key="2">
    <source>
        <dbReference type="ARBA" id="ARBA00010136"/>
    </source>
</evidence>
<evidence type="ECO:0000256" key="6">
    <source>
        <dbReference type="ARBA" id="ARBA00022670"/>
    </source>
</evidence>
<dbReference type="SUPFAM" id="SSF55486">
    <property type="entry name" value="Metalloproteases ('zincins'), catalytic domain"/>
    <property type="match status" value="1"/>
</dbReference>
<feature type="domain" description="Peptidase M1 membrane alanine aminopeptidase" evidence="20">
    <location>
        <begin position="539"/>
        <end position="744"/>
    </location>
</feature>
<dbReference type="InterPro" id="IPR024571">
    <property type="entry name" value="ERAP1-like_C_dom"/>
</dbReference>
<dbReference type="Gene3D" id="1.25.50.20">
    <property type="match status" value="1"/>
</dbReference>
<keyword evidence="12" id="KW-0472">Membrane</keyword>
<feature type="compositionally biased region" description="Basic and acidic residues" evidence="18">
    <location>
        <begin position="143"/>
        <end position="181"/>
    </location>
</feature>
<dbReference type="GO" id="GO:0005886">
    <property type="term" value="C:plasma membrane"/>
    <property type="evidence" value="ECO:0007669"/>
    <property type="project" value="UniProtKB-SubCell"/>
</dbReference>
<evidence type="ECO:0000313" key="23">
    <source>
        <dbReference type="Proteomes" id="UP000515158"/>
    </source>
</evidence>
<evidence type="ECO:0000256" key="15">
    <source>
        <dbReference type="PIRSR" id="PIRSR634016-1"/>
    </source>
</evidence>
<dbReference type="GO" id="GO:0008270">
    <property type="term" value="F:zinc ion binding"/>
    <property type="evidence" value="ECO:0007669"/>
    <property type="project" value="InterPro"/>
</dbReference>
<dbReference type="Pfam" id="PF17900">
    <property type="entry name" value="Peptidase_M1_N"/>
    <property type="match status" value="1"/>
</dbReference>
<feature type="binding site" evidence="16">
    <location>
        <position position="609"/>
    </location>
    <ligand>
        <name>Zn(2+)</name>
        <dbReference type="ChEBI" id="CHEBI:29105"/>
        <note>catalytic</note>
    </ligand>
</feature>
<evidence type="ECO:0000256" key="4">
    <source>
        <dbReference type="ARBA" id="ARBA00022475"/>
    </source>
</evidence>
<evidence type="ECO:0000256" key="17">
    <source>
        <dbReference type="PIRSR" id="PIRSR634016-4"/>
    </source>
</evidence>
<feature type="compositionally biased region" description="Basic and acidic residues" evidence="18">
    <location>
        <begin position="195"/>
        <end position="211"/>
    </location>
</feature>
<feature type="compositionally biased region" description="Basic and acidic residues" evidence="18">
    <location>
        <begin position="823"/>
        <end position="852"/>
    </location>
</feature>
<keyword evidence="9" id="KW-0378">Hydrolase</keyword>
<feature type="chain" id="PRO_5027828336" evidence="19">
    <location>
        <begin position="29"/>
        <end position="1462"/>
    </location>
</feature>
<feature type="region of interest" description="Disordered" evidence="18">
    <location>
        <begin position="823"/>
        <end position="875"/>
    </location>
</feature>
<accession>A0A6P8ZAC3</accession>
<feature type="compositionally biased region" description="Low complexity" evidence="18">
    <location>
        <begin position="307"/>
        <end position="328"/>
    </location>
</feature>
<evidence type="ECO:0000256" key="1">
    <source>
        <dbReference type="ARBA" id="ARBA00004609"/>
    </source>
</evidence>
<dbReference type="InterPro" id="IPR045357">
    <property type="entry name" value="Aminopeptidase_N-like_N"/>
</dbReference>
<dbReference type="InParanoid" id="A0A6P8ZAC3"/>
<feature type="region of interest" description="Disordered" evidence="18">
    <location>
        <begin position="1323"/>
        <end position="1443"/>
    </location>
</feature>
<dbReference type="InterPro" id="IPR014782">
    <property type="entry name" value="Peptidase_M1_dom"/>
</dbReference>
<dbReference type="RefSeq" id="XP_034247541.1">
    <property type="nucleotide sequence ID" value="XM_034391650.1"/>
</dbReference>
<feature type="domain" description="ERAP1-like C-terminal" evidence="21">
    <location>
        <begin position="970"/>
        <end position="1271"/>
    </location>
</feature>
<gene>
    <name evidence="24" type="primary">LOC117649166</name>
</gene>
<dbReference type="SUPFAM" id="SSF63737">
    <property type="entry name" value="Leukotriene A4 hydrolase N-terminal domain"/>
    <property type="match status" value="2"/>
</dbReference>
<dbReference type="GO" id="GO:0042277">
    <property type="term" value="F:peptide binding"/>
    <property type="evidence" value="ECO:0007669"/>
    <property type="project" value="TreeGrafter"/>
</dbReference>
<dbReference type="InterPro" id="IPR001930">
    <property type="entry name" value="Peptidase_M1"/>
</dbReference>
<keyword evidence="8 19" id="KW-0732">Signal</keyword>
<keyword evidence="3" id="KW-0031">Aminopeptidase</keyword>
<dbReference type="Gene3D" id="2.60.40.1910">
    <property type="match status" value="1"/>
</dbReference>
<comment type="cofactor">
    <cofactor evidence="16">
        <name>Zn(2+)</name>
        <dbReference type="ChEBI" id="CHEBI:29105"/>
    </cofactor>
    <text evidence="16">Binds 1 zinc ion per subunit.</text>
</comment>
<keyword evidence="7 16" id="KW-0479">Metal-binding</keyword>
<keyword evidence="6" id="KW-0645">Protease</keyword>
<evidence type="ECO:0000259" key="21">
    <source>
        <dbReference type="Pfam" id="PF11838"/>
    </source>
</evidence>
<keyword evidence="5" id="KW-0336">GPI-anchor</keyword>
<dbReference type="GO" id="GO:0005615">
    <property type="term" value="C:extracellular space"/>
    <property type="evidence" value="ECO:0007669"/>
    <property type="project" value="TreeGrafter"/>
</dbReference>
<keyword evidence="23" id="KW-1185">Reference proteome</keyword>
<dbReference type="GO" id="GO:0005737">
    <property type="term" value="C:cytoplasm"/>
    <property type="evidence" value="ECO:0007669"/>
    <property type="project" value="TreeGrafter"/>
</dbReference>
<evidence type="ECO:0000256" key="12">
    <source>
        <dbReference type="ARBA" id="ARBA00023136"/>
    </source>
</evidence>
<keyword evidence="11" id="KW-0482">Metalloprotease</keyword>
<feature type="compositionally biased region" description="Polar residues" evidence="18">
    <location>
        <begin position="1408"/>
        <end position="1429"/>
    </location>
</feature>
<dbReference type="CDD" id="cd09601">
    <property type="entry name" value="M1_APN-Q_like"/>
    <property type="match status" value="1"/>
</dbReference>
<evidence type="ECO:0000256" key="16">
    <source>
        <dbReference type="PIRSR" id="PIRSR634016-3"/>
    </source>
</evidence>
<evidence type="ECO:0000256" key="10">
    <source>
        <dbReference type="ARBA" id="ARBA00022833"/>
    </source>
</evidence>
<evidence type="ECO:0000256" key="5">
    <source>
        <dbReference type="ARBA" id="ARBA00022622"/>
    </source>
</evidence>
<dbReference type="GO" id="GO:0098552">
    <property type="term" value="C:side of membrane"/>
    <property type="evidence" value="ECO:0007669"/>
    <property type="project" value="UniProtKB-KW"/>
</dbReference>
<dbReference type="Gene3D" id="1.10.390.10">
    <property type="entry name" value="Neutral Protease Domain 2"/>
    <property type="match status" value="1"/>
</dbReference>
<name>A0A6P8ZAC3_THRPL</name>
<feature type="compositionally biased region" description="Low complexity" evidence="18">
    <location>
        <begin position="779"/>
        <end position="799"/>
    </location>
</feature>
<evidence type="ECO:0000259" key="20">
    <source>
        <dbReference type="Pfam" id="PF01433"/>
    </source>
</evidence>
<feature type="site" description="Transition state stabilizer" evidence="17">
    <location>
        <position position="695"/>
    </location>
</feature>
<organism evidence="24">
    <name type="scientific">Thrips palmi</name>
    <name type="common">Melon thrips</name>
    <dbReference type="NCBI Taxonomy" id="161013"/>
    <lineage>
        <taxon>Eukaryota</taxon>
        <taxon>Metazoa</taxon>
        <taxon>Ecdysozoa</taxon>
        <taxon>Arthropoda</taxon>
        <taxon>Hexapoda</taxon>
        <taxon>Insecta</taxon>
        <taxon>Pterygota</taxon>
        <taxon>Neoptera</taxon>
        <taxon>Paraneoptera</taxon>
        <taxon>Thysanoptera</taxon>
        <taxon>Terebrantia</taxon>
        <taxon>Thripoidea</taxon>
        <taxon>Thripidae</taxon>
        <taxon>Thrips</taxon>
    </lineage>
</organism>
<dbReference type="Proteomes" id="UP000515158">
    <property type="component" value="Unplaced"/>
</dbReference>
<feature type="compositionally biased region" description="Polar residues" evidence="18">
    <location>
        <begin position="1378"/>
        <end position="1399"/>
    </location>
</feature>
<dbReference type="OrthoDB" id="510539at2759"/>
<dbReference type="GO" id="GO:0006508">
    <property type="term" value="P:proteolysis"/>
    <property type="evidence" value="ECO:0007669"/>
    <property type="project" value="UniProtKB-KW"/>
</dbReference>
<feature type="compositionally biased region" description="Acidic residues" evidence="18">
    <location>
        <begin position="120"/>
        <end position="131"/>
    </location>
</feature>
<feature type="active site" description="Proton acceptor" evidence="15">
    <location>
        <position position="610"/>
    </location>
</feature>
<dbReference type="GO" id="GO:0043171">
    <property type="term" value="P:peptide catabolic process"/>
    <property type="evidence" value="ECO:0007669"/>
    <property type="project" value="TreeGrafter"/>
</dbReference>
<evidence type="ECO:0000256" key="7">
    <source>
        <dbReference type="ARBA" id="ARBA00022723"/>
    </source>
</evidence>
<dbReference type="Pfam" id="PF11838">
    <property type="entry name" value="ERAP1_C"/>
    <property type="match status" value="1"/>
</dbReference>
<feature type="compositionally biased region" description="Low complexity" evidence="18">
    <location>
        <begin position="1353"/>
        <end position="1372"/>
    </location>
</feature>
<dbReference type="FunFam" id="2.60.40.1910:FF:000008">
    <property type="entry name" value="Aminopeptidase"/>
    <property type="match status" value="1"/>
</dbReference>
<dbReference type="PRINTS" id="PR00756">
    <property type="entry name" value="ALADIPTASE"/>
</dbReference>
<feature type="binding site" evidence="16">
    <location>
        <position position="632"/>
    </location>
    <ligand>
        <name>Zn(2+)</name>
        <dbReference type="ChEBI" id="CHEBI:29105"/>
        <note>catalytic</note>
    </ligand>
</feature>
<evidence type="ECO:0000256" key="18">
    <source>
        <dbReference type="SAM" id="MobiDB-lite"/>
    </source>
</evidence>
<sequence>MVMATPPRLCWLVLAVLLASAATAGTEALQEAQKSAPHKALPFRLPGDVMPRNYTLRVVTHFQDDSFRFYGQMVVDVDVLRDTTELRLHAKQLNVDHKSVTVVKLKKKRPVVEKPPAALPDDDEDSNDIPDPEAQTQKPQKVPPKEPQKEPAQDKPLDKPQEEPQDKPQEEPQKEPQKEPVTDQPPEEPQVQAQDKPEKEPQEQPQDKPQQEEQVAVSQDQDKEQQQPEPLQDEKKDTLQQEEEVAVSQEQDEEQQQPEPIKDEKDTPQQEEDIEHKQDQKREQEQLQQDQRAEELKEKLNQDQKVAEGQAGPQQEGAAEQQAEQAEQAEGRAGHHQHGAADANYKGICRKASKRIQCRWQYLNLRPASSGLRLTNVSMESALDQLVVKLSRPLKAGSRYRLTVRYWGTLNTEDRGYYRGSYQHKNQTRYVSSTVFEPAEARRAFPCFDEPHMKANFSLVLGRHANYSSSSNMPLDRTEPMAETPGWFWDYYPPTPKMSTYLVAFMVHDLEASKANNASDAAAVRAWTTPGRAQMANFSLYVAPQVLAMLAAKLGASPVLPKHDLVAVPGFRSEALENWGLVSFEERHLLLPASASQLSKQSVGTVVAHELAHIWFGNLLTPAWWSDIWLSEGFATYYSAEAMEKIFPAWRFHETAAGNAYLLVTSTDASPNALPILHPADNPHKLDAVFGATSYYKGYWLLRMLHSALGPDMFDAGVRSYVRRNVHASVSTHDLWEAMQGSVDERAVEDQQASASQVPGSEAVVVGDGSDEEDDDVRVVVPDLVPDSATEAATSSAPSRSRRDADQPSLGSLVLEIVDPTYKDSPEAAPHHDQDAAHNEKSQAANKDEKASGVDGDVQSPPRRSPAPSAVSGKVGWLPRPLEEVMKNWVQKPGYPIVNVFRNLETGVVTLSQNRFLSGDASKACDAASATWWIPVRYATSKTAVSSSVFWMPPTCANVTLPVKVARDDWVLLNAGLTGLYRVRYDARTLQQLSRLPRSAWLQVAPLTRVQLVADALDLARQGRAPYQTVLRMVNHLGRDPNPMVWRAALPHLLMLQRQLRGRRDGVALRSWLQDLVSPHTAIIGFTTRVQDTPQQASLRVKVTTLACHADHSACQRKAKKALKLFMAGDPEAIVVGRLTHTQLCAAVRWGGPAEWRFLRAQLANPSSVLPRKAVVTALGCSRDQEKLRSFLADTVNANSTLRRSDVAGVLAAVAANEIGGDLTLRFMEEQAAELYKRLGGSPLKAEKAVREVASSLSSKRQLDKLDTVLRQFQSHTPSRSPPVWGRDLVRDNIRWSERSRVEVSRWLRARLDDELELRGSNKDKAAAAKRPHSPATAAPSRPAAVKAGTKSGTKAPNAGPTTAPGKAPTAAKIEKNAASQKPASQRPVSQKPASQRPASQKPAAGQKVSSQNAASQKPASQKPASQKPASGPRVRNMDGFQGNEITTSSWIIQRFIEHGIS</sequence>
<keyword evidence="13" id="KW-0325">Glycoprotein</keyword>
<feature type="compositionally biased region" description="Basic and acidic residues" evidence="18">
    <location>
        <begin position="260"/>
        <end position="306"/>
    </location>
</feature>
<dbReference type="GO" id="GO:0070006">
    <property type="term" value="F:metalloaminopeptidase activity"/>
    <property type="evidence" value="ECO:0007669"/>
    <property type="project" value="TreeGrafter"/>
</dbReference>
<comment type="similarity">
    <text evidence="2">Belongs to the peptidase M1 family.</text>
</comment>
<feature type="region of interest" description="Disordered" evidence="18">
    <location>
        <begin position="106"/>
        <end position="340"/>
    </location>
</feature>
<keyword evidence="14" id="KW-0449">Lipoprotein</keyword>
<feature type="compositionally biased region" description="Low complexity" evidence="18">
    <location>
        <begin position="860"/>
        <end position="872"/>
    </location>
</feature>
<feature type="region of interest" description="Disordered" evidence="18">
    <location>
        <begin position="747"/>
        <end position="809"/>
    </location>
</feature>
<feature type="signal peptide" evidence="19">
    <location>
        <begin position="1"/>
        <end position="28"/>
    </location>
</feature>
<protein>
    <submittedName>
        <fullName evidence="24">Aminopeptidase N-like</fullName>
    </submittedName>
</protein>
<dbReference type="InterPro" id="IPR042097">
    <property type="entry name" value="Aminopeptidase_N-like_N_sf"/>
</dbReference>
<dbReference type="InterPro" id="IPR034016">
    <property type="entry name" value="M1_APN-typ"/>
</dbReference>
<dbReference type="FunFam" id="1.10.390.10:FF:000013">
    <property type="entry name" value="Aminopeptidase N"/>
    <property type="match status" value="1"/>
</dbReference>
<evidence type="ECO:0000256" key="8">
    <source>
        <dbReference type="ARBA" id="ARBA00022729"/>
    </source>
</evidence>
<proteinExistence type="inferred from homology"/>
<feature type="compositionally biased region" description="Acidic residues" evidence="18">
    <location>
        <begin position="240"/>
        <end position="256"/>
    </location>
</feature>
<evidence type="ECO:0000259" key="22">
    <source>
        <dbReference type="Pfam" id="PF17900"/>
    </source>
</evidence>
<evidence type="ECO:0000313" key="24">
    <source>
        <dbReference type="RefSeq" id="XP_034247541.1"/>
    </source>
</evidence>
<dbReference type="GeneID" id="117649166"/>
<feature type="binding site" evidence="16">
    <location>
        <position position="613"/>
    </location>
    <ligand>
        <name>Zn(2+)</name>
        <dbReference type="ChEBI" id="CHEBI:29105"/>
        <note>catalytic</note>
    </ligand>
</feature>
<dbReference type="KEGG" id="tpal:117649166"/>
<evidence type="ECO:0000256" key="11">
    <source>
        <dbReference type="ARBA" id="ARBA00023049"/>
    </source>
</evidence>
<dbReference type="Pfam" id="PF01433">
    <property type="entry name" value="Peptidase_M1"/>
    <property type="match status" value="1"/>
</dbReference>
<evidence type="ECO:0000256" key="13">
    <source>
        <dbReference type="ARBA" id="ARBA00023180"/>
    </source>
</evidence>
<dbReference type="PANTHER" id="PTHR11533">
    <property type="entry name" value="PROTEASE M1 ZINC METALLOPROTEASE"/>
    <property type="match status" value="1"/>
</dbReference>
<feature type="compositionally biased region" description="Basic and acidic residues" evidence="18">
    <location>
        <begin position="220"/>
        <end position="239"/>
    </location>
</feature>
<evidence type="ECO:0000256" key="3">
    <source>
        <dbReference type="ARBA" id="ARBA00022438"/>
    </source>
</evidence>
<feature type="compositionally biased region" description="Low complexity" evidence="18">
    <location>
        <begin position="1334"/>
        <end position="1345"/>
    </location>
</feature>
<feature type="domain" description="Aminopeptidase N-like N-terminal" evidence="22">
    <location>
        <begin position="368"/>
        <end position="502"/>
    </location>
</feature>
<evidence type="ECO:0000256" key="19">
    <source>
        <dbReference type="SAM" id="SignalP"/>
    </source>
</evidence>
<evidence type="ECO:0000256" key="9">
    <source>
        <dbReference type="ARBA" id="ARBA00022801"/>
    </source>
</evidence>
<keyword evidence="4" id="KW-1003">Cell membrane</keyword>
<dbReference type="InterPro" id="IPR050344">
    <property type="entry name" value="Peptidase_M1_aminopeptidases"/>
</dbReference>
<evidence type="ECO:0000256" key="14">
    <source>
        <dbReference type="ARBA" id="ARBA00023288"/>
    </source>
</evidence>
<dbReference type="PANTHER" id="PTHR11533:SF294">
    <property type="entry name" value="THYROTROPIN-RELEASING HORMONE-DEGRADING ECTOENZYME"/>
    <property type="match status" value="1"/>
</dbReference>
<keyword evidence="10 16" id="KW-0862">Zinc</keyword>
<comment type="subcellular location">
    <subcellularLocation>
        <location evidence="1">Cell membrane</location>
        <topology evidence="1">Lipid-anchor</topology>
        <topology evidence="1">GPI-anchor</topology>
    </subcellularLocation>
</comment>
<dbReference type="Gene3D" id="2.60.40.1730">
    <property type="entry name" value="tricorn interacting facor f3 domain"/>
    <property type="match status" value="2"/>
</dbReference>
<dbReference type="InterPro" id="IPR027268">
    <property type="entry name" value="Peptidase_M4/M1_CTD_sf"/>
</dbReference>